<organism evidence="3 4">
    <name type="scientific">Actinospica durhamensis</name>
    <dbReference type="NCBI Taxonomy" id="1508375"/>
    <lineage>
        <taxon>Bacteria</taxon>
        <taxon>Bacillati</taxon>
        <taxon>Actinomycetota</taxon>
        <taxon>Actinomycetes</taxon>
        <taxon>Catenulisporales</taxon>
        <taxon>Actinospicaceae</taxon>
        <taxon>Actinospica</taxon>
    </lineage>
</organism>
<protein>
    <submittedName>
        <fullName evidence="3">Isochorismatase family protein</fullName>
    </submittedName>
</protein>
<feature type="domain" description="Isochorismatase-like" evidence="2">
    <location>
        <begin position="33"/>
        <end position="202"/>
    </location>
</feature>
<evidence type="ECO:0000313" key="3">
    <source>
        <dbReference type="EMBL" id="MBR7837618.1"/>
    </source>
</evidence>
<dbReference type="InterPro" id="IPR036380">
    <property type="entry name" value="Isochorismatase-like_sf"/>
</dbReference>
<dbReference type="Pfam" id="PF00857">
    <property type="entry name" value="Isochorismatase"/>
    <property type="match status" value="1"/>
</dbReference>
<dbReference type="RefSeq" id="WP_212532086.1">
    <property type="nucleotide sequence ID" value="NZ_JAGSOG010000217.1"/>
</dbReference>
<reference evidence="3" key="1">
    <citation type="submission" date="2021-04" db="EMBL/GenBank/DDBJ databases">
        <title>Genome based classification of Actinospica acidithermotolerans sp. nov., an actinobacterium isolated from an Indonesian hot spring.</title>
        <authorList>
            <person name="Kusuma A.B."/>
            <person name="Putra K.E."/>
            <person name="Nafisah S."/>
            <person name="Loh J."/>
            <person name="Nouioui I."/>
            <person name="Goodfellow M."/>
        </authorList>
    </citation>
    <scope>NUCLEOTIDE SEQUENCE</scope>
    <source>
        <strain evidence="3">CSCA 57</strain>
    </source>
</reference>
<dbReference type="Proteomes" id="UP000675781">
    <property type="component" value="Unassembled WGS sequence"/>
</dbReference>
<proteinExistence type="predicted"/>
<dbReference type="PANTHER" id="PTHR43540">
    <property type="entry name" value="PEROXYUREIDOACRYLATE/UREIDOACRYLATE AMIDOHYDROLASE-RELATED"/>
    <property type="match status" value="1"/>
</dbReference>
<dbReference type="Gene3D" id="3.40.50.850">
    <property type="entry name" value="Isochorismatase-like"/>
    <property type="match status" value="1"/>
</dbReference>
<evidence type="ECO:0000256" key="1">
    <source>
        <dbReference type="ARBA" id="ARBA00022801"/>
    </source>
</evidence>
<dbReference type="SUPFAM" id="SSF52499">
    <property type="entry name" value="Isochorismatase-like hydrolases"/>
    <property type="match status" value="1"/>
</dbReference>
<dbReference type="InterPro" id="IPR000868">
    <property type="entry name" value="Isochorismatase-like_dom"/>
</dbReference>
<keyword evidence="1" id="KW-0378">Hydrolase</keyword>
<dbReference type="InterPro" id="IPR050272">
    <property type="entry name" value="Isochorismatase-like_hydrls"/>
</dbReference>
<gene>
    <name evidence="3" type="ORF">KDL01_30340</name>
</gene>
<keyword evidence="4" id="KW-1185">Reference proteome</keyword>
<dbReference type="EMBL" id="JAGSOG010000217">
    <property type="protein sequence ID" value="MBR7837618.1"/>
    <property type="molecule type" value="Genomic_DNA"/>
</dbReference>
<evidence type="ECO:0000259" key="2">
    <source>
        <dbReference type="Pfam" id="PF00857"/>
    </source>
</evidence>
<dbReference type="PRINTS" id="PR01398">
    <property type="entry name" value="ISCHRISMTASE"/>
</dbReference>
<dbReference type="PANTHER" id="PTHR43540:SF3">
    <property type="entry name" value="ENTEROBACTIN SYNTHASE COMPONENT B"/>
    <property type="match status" value="1"/>
</dbReference>
<evidence type="ECO:0000313" key="4">
    <source>
        <dbReference type="Proteomes" id="UP000675781"/>
    </source>
</evidence>
<dbReference type="AlphaFoldDB" id="A0A941EWB9"/>
<name>A0A941EWB9_9ACTN</name>
<comment type="caution">
    <text evidence="3">The sequence shown here is derived from an EMBL/GenBank/DDBJ whole genome shotgun (WGS) entry which is preliminary data.</text>
</comment>
<dbReference type="InterPro" id="IPR016291">
    <property type="entry name" value="Isochorismatase"/>
</dbReference>
<dbReference type="GO" id="GO:0008908">
    <property type="term" value="F:isochorismatase activity"/>
    <property type="evidence" value="ECO:0007669"/>
    <property type="project" value="InterPro"/>
</dbReference>
<sequence length="207" mass="23105">MPALPKTDTYRLPVAGDLPENIAPWTVEPDRAVLLVHDMQHYFLRAFPPALRAELVANAEALRGRCADHGVQVAFTAQPGDMTEPDRGLLRDFWGPGMKAEPGDREIIAQLAPRPGDWVLPKWRYSAFYRTDLLERMRAHKRDQLIVCGVYAHVGVLATALEAFTHDFEVFLVGDAVADFTEAEHRHTLEHAAATCAVVLTEKEVLT</sequence>
<accession>A0A941EWB9</accession>